<dbReference type="PRINTS" id="PR00080">
    <property type="entry name" value="SDRFAMILY"/>
</dbReference>
<dbReference type="InterPro" id="IPR002347">
    <property type="entry name" value="SDR_fam"/>
</dbReference>
<dbReference type="RefSeq" id="WP_191005814.1">
    <property type="nucleotide sequence ID" value="NZ_JACXAD010000015.1"/>
</dbReference>
<evidence type="ECO:0000256" key="3">
    <source>
        <dbReference type="RuleBase" id="RU000363"/>
    </source>
</evidence>
<protein>
    <submittedName>
        <fullName evidence="4">SDR family NAD(P)-dependent oxidoreductase</fullName>
    </submittedName>
</protein>
<keyword evidence="5" id="KW-1185">Reference proteome</keyword>
<sequence>MRQSLVFRILGEFADRLLLQPLIRLSFAWSLLVTILALSPSNGLGQARPRAASAPVVLVTGASSGIGKATAQLFARRGYITYATSIDTSSALTELQALGCRTAYLDVTDDRSMRAVVDQIEREAGGVDILINNAGYGQNGVLEELPLSAIRQQFEVNVFGLVHMAQLVAPTMRRQGFGRIINVGSVGGDFTTPGASAYHASKYAVESFNDGLRGELGLFGIDVVLIKPGGVATNFMNVANARYPAAMAQSPYLEFRAKFASMTTRMFDPKGSSYGILRPEKVAETIVKAASVRKPRTRYRIGLLAKLTPRMRRLLGDRGFERLLLRQMGMKKDKMKG</sequence>
<reference evidence="4" key="1">
    <citation type="submission" date="2020-09" db="EMBL/GenBank/DDBJ databases">
        <authorList>
            <person name="Kim M.K."/>
        </authorList>
    </citation>
    <scope>NUCLEOTIDE SEQUENCE</scope>
    <source>
        <strain evidence="4">BT664</strain>
    </source>
</reference>
<keyword evidence="2" id="KW-0560">Oxidoreductase</keyword>
<proteinExistence type="inferred from homology"/>
<dbReference type="PANTHER" id="PTHR44169">
    <property type="entry name" value="NADPH-DEPENDENT 1-ACYLDIHYDROXYACETONE PHOSPHATE REDUCTASE"/>
    <property type="match status" value="1"/>
</dbReference>
<dbReference type="InterPro" id="IPR036291">
    <property type="entry name" value="NAD(P)-bd_dom_sf"/>
</dbReference>
<gene>
    <name evidence="4" type="ORF">IC235_14025</name>
</gene>
<dbReference type="GO" id="GO:0016491">
    <property type="term" value="F:oxidoreductase activity"/>
    <property type="evidence" value="ECO:0007669"/>
    <property type="project" value="UniProtKB-KW"/>
</dbReference>
<dbReference type="PANTHER" id="PTHR44169:SF6">
    <property type="entry name" value="NADPH-DEPENDENT 1-ACYLDIHYDROXYACETONE PHOSPHATE REDUCTASE"/>
    <property type="match status" value="1"/>
</dbReference>
<name>A0A927BEP1_9BACT</name>
<accession>A0A927BEP1</accession>
<dbReference type="Proteomes" id="UP000612233">
    <property type="component" value="Unassembled WGS sequence"/>
</dbReference>
<dbReference type="Pfam" id="PF00106">
    <property type="entry name" value="adh_short"/>
    <property type="match status" value="1"/>
</dbReference>
<dbReference type="PRINTS" id="PR00081">
    <property type="entry name" value="GDHRDH"/>
</dbReference>
<evidence type="ECO:0000256" key="1">
    <source>
        <dbReference type="ARBA" id="ARBA00006484"/>
    </source>
</evidence>
<dbReference type="CDD" id="cd05374">
    <property type="entry name" value="17beta-HSD-like_SDR_c"/>
    <property type="match status" value="1"/>
</dbReference>
<dbReference type="AlphaFoldDB" id="A0A927BEP1"/>
<organism evidence="4 5">
    <name type="scientific">Hymenobacter montanus</name>
    <dbReference type="NCBI Taxonomy" id="2771359"/>
    <lineage>
        <taxon>Bacteria</taxon>
        <taxon>Pseudomonadati</taxon>
        <taxon>Bacteroidota</taxon>
        <taxon>Cytophagia</taxon>
        <taxon>Cytophagales</taxon>
        <taxon>Hymenobacteraceae</taxon>
        <taxon>Hymenobacter</taxon>
    </lineage>
</organism>
<evidence type="ECO:0000256" key="2">
    <source>
        <dbReference type="ARBA" id="ARBA00023002"/>
    </source>
</evidence>
<comment type="similarity">
    <text evidence="1 3">Belongs to the short-chain dehydrogenases/reductases (SDR) family.</text>
</comment>
<dbReference type="Gene3D" id="3.40.50.720">
    <property type="entry name" value="NAD(P)-binding Rossmann-like Domain"/>
    <property type="match status" value="1"/>
</dbReference>
<evidence type="ECO:0000313" key="4">
    <source>
        <dbReference type="EMBL" id="MBD2769006.1"/>
    </source>
</evidence>
<dbReference type="SUPFAM" id="SSF51735">
    <property type="entry name" value="NAD(P)-binding Rossmann-fold domains"/>
    <property type="match status" value="1"/>
</dbReference>
<evidence type="ECO:0000313" key="5">
    <source>
        <dbReference type="Proteomes" id="UP000612233"/>
    </source>
</evidence>
<dbReference type="EMBL" id="JACXAD010000015">
    <property type="protein sequence ID" value="MBD2769006.1"/>
    <property type="molecule type" value="Genomic_DNA"/>
</dbReference>
<comment type="caution">
    <text evidence="4">The sequence shown here is derived from an EMBL/GenBank/DDBJ whole genome shotgun (WGS) entry which is preliminary data.</text>
</comment>